<keyword evidence="2" id="KW-0812">Transmembrane</keyword>
<dbReference type="SUPFAM" id="SSF47781">
    <property type="entry name" value="RuvA domain 2-like"/>
    <property type="match status" value="1"/>
</dbReference>
<dbReference type="InterPro" id="IPR051675">
    <property type="entry name" value="Endo/Exo/Phosphatase_dom_1"/>
</dbReference>
<protein>
    <submittedName>
        <fullName evidence="3">Helix-hairpin-helix domain-containing protein</fullName>
    </submittedName>
</protein>
<dbReference type="PANTHER" id="PTHR21180">
    <property type="entry name" value="ENDONUCLEASE/EXONUCLEASE/PHOSPHATASE FAMILY DOMAIN-CONTAINING PROTEIN 1"/>
    <property type="match status" value="1"/>
</dbReference>
<dbReference type="Proteomes" id="UP000324479">
    <property type="component" value="Unassembled WGS sequence"/>
</dbReference>
<proteinExistence type="predicted"/>
<dbReference type="InterPro" id="IPR010994">
    <property type="entry name" value="RuvA_2-like"/>
</dbReference>
<reference evidence="3 4" key="1">
    <citation type="submission" date="2019-08" db="EMBL/GenBank/DDBJ databases">
        <authorList>
            <person name="Dhanesh K."/>
            <person name="Kumar G."/>
            <person name="Sasikala C."/>
            <person name="Venkata Ramana C."/>
        </authorList>
    </citation>
    <scope>NUCLEOTIDE SEQUENCE [LARGE SCALE GENOMIC DNA]</scope>
    <source>
        <strain evidence="3 4">JC645</strain>
    </source>
</reference>
<comment type="caution">
    <text evidence="3">The sequence shown here is derived from an EMBL/GenBank/DDBJ whole genome shotgun (WGS) entry which is preliminary data.</text>
</comment>
<gene>
    <name evidence="3" type="ORF">FYK55_07750</name>
</gene>
<dbReference type="EMBL" id="VWOX01000003">
    <property type="protein sequence ID" value="KAA5545527.1"/>
    <property type="molecule type" value="Genomic_DNA"/>
</dbReference>
<feature type="region of interest" description="Disordered" evidence="1">
    <location>
        <begin position="1"/>
        <end position="20"/>
    </location>
</feature>
<name>A0A5M6DD79_9BACT</name>
<dbReference type="Gene3D" id="1.10.150.320">
    <property type="entry name" value="Photosystem II 12 kDa extrinsic protein"/>
    <property type="match status" value="1"/>
</dbReference>
<keyword evidence="2" id="KW-1133">Transmembrane helix</keyword>
<evidence type="ECO:0000313" key="4">
    <source>
        <dbReference type="Proteomes" id="UP000324479"/>
    </source>
</evidence>
<dbReference type="AlphaFoldDB" id="A0A5M6DD79"/>
<accession>A0A5M6DD79</accession>
<evidence type="ECO:0000313" key="3">
    <source>
        <dbReference type="EMBL" id="KAA5545527.1"/>
    </source>
</evidence>
<evidence type="ECO:0000256" key="1">
    <source>
        <dbReference type="SAM" id="MobiDB-lite"/>
    </source>
</evidence>
<sequence>MTAPEAPSSPRLVGDESRHKETAPLWEESAVAPALLRGSVQTALRCLVLLAILAMVTTGLIRLRTVPPKAADPPVFRLDINQAGVQEWMLMPGIGPTMARRIIADRQSRGPFRSVEDLARVTGIGDKTIAQVRPYCRDR</sequence>
<dbReference type="RefSeq" id="WP_150075795.1">
    <property type="nucleotide sequence ID" value="NZ_VWOX01000003.1"/>
</dbReference>
<dbReference type="PANTHER" id="PTHR21180:SF32">
    <property type="entry name" value="ENDONUCLEASE_EXONUCLEASE_PHOSPHATASE FAMILY DOMAIN-CONTAINING PROTEIN 1"/>
    <property type="match status" value="1"/>
</dbReference>
<feature type="transmembrane region" description="Helical" evidence="2">
    <location>
        <begin position="42"/>
        <end position="61"/>
    </location>
</feature>
<dbReference type="Pfam" id="PF12836">
    <property type="entry name" value="HHH_3"/>
    <property type="match status" value="1"/>
</dbReference>
<evidence type="ECO:0000256" key="2">
    <source>
        <dbReference type="SAM" id="Phobius"/>
    </source>
</evidence>
<keyword evidence="2" id="KW-0472">Membrane</keyword>
<keyword evidence="4" id="KW-1185">Reference proteome</keyword>
<organism evidence="3 4">
    <name type="scientific">Roseiconus nitratireducens</name>
    <dbReference type="NCBI Taxonomy" id="2605748"/>
    <lineage>
        <taxon>Bacteria</taxon>
        <taxon>Pseudomonadati</taxon>
        <taxon>Planctomycetota</taxon>
        <taxon>Planctomycetia</taxon>
        <taxon>Pirellulales</taxon>
        <taxon>Pirellulaceae</taxon>
        <taxon>Roseiconus</taxon>
    </lineage>
</organism>